<evidence type="ECO:0000256" key="1">
    <source>
        <dbReference type="SAM" id="MobiDB-lite"/>
    </source>
</evidence>
<evidence type="ECO:0000313" key="6">
    <source>
        <dbReference type="Proteomes" id="UP000215902"/>
    </source>
</evidence>
<sequence>MEGKSIEDLILERYANELSADHSMSKRVERSPYQLPLGHSNILSSYKTQQGSCSSIRSHRTRSTKPVSERSRSTDIGRAPPHTPTKESEASLRQAPIPANRRNSGSSGHFMAKGLEKDELDLTPLQNSQDLNSTKRRHSRLSGQDSYLLKPAVYVVNAFKNGDTSTSHRVSAPNFERLLEECTQRLHLPSSSCFCLQEPKDSILPRGIDVFASMGEPFKDPLKMFKKKLSIKADMQWTLTGLNLPSGREKETTKPLIGSTRLEGNRAAKRRILAFPNGKGIKGVEVMADMTNMEDFLQSCTFKLKSGQPFRRVLLLDGQEVTNLHTVPMLHHFFNSSSAPLLGPVWLSKGENISPMGVEEYLRDSIEFVARLKSQCNKYLAQLNAAYYCDDRSSLAGDPQLTDKRILSLSKKELEQKIAKETENHDEYVAFLTEFKAKVRAVEPKARSELEEGSQFTMKHISALPENHRLVSDRRGIRLKVHNNGRDSDPVTVYFNMREASRGLGKDRDGTRIVFQRFLDSLSANPQLAGQSSKSKGTLVQRIFTKSGQEVTDALTLQYDDEIWISHGENWIDPFTYCLQAEVSRITAWKKGAARFAVRSDIPHIDDSLERPSAWDAQWQLPDDVEQLTLEEDEEEEAEEEYVCDFEDEDGEEIAAAAPGATKEPIKPPEGSVPIESCFLQHSRNRKLCLFVEPVVGVMKVPHESAIAKSDDHQQTRPVLPVWPKAGIAQSWVIHKSGQISVKGFPGLALAVTDYEIETDLNGVRIRGSLVQFCPFERDEFQVRASQRWIFHTDGLVYSKQFPELALTYLGGSIDELSSCPKNELDRDSGHRNLLAVCEHLESRLAKYQRFGIRLQKLGNLSQLRKAARYRDPAWSKLAIVWPTDQRGHWIEDYDWPIEGQILTFAPPLKYKPEAEQRKRLFCLKNGERKEEVGVFITAPDLTNMKKDRQLLKRQTTKTRRIRHSSLLSDAASTVTADEFQPGETEQKVSEVQFQIFLESCTTKLGLNAEAKRLFDRNGFEHKSLKQLESDQVVYISTGEDWIDPKFTKSQLEARSLLSKLSDDVDKIRCFVALRKSTQNLALSTESLTPSARICVVKDASVASVDDSNYAAAGRLGNGVRDSEDGKLNKLRWPWERIVSTEFDDGAPRRRRFGSRDGDALKQFGYEDGYIYSLEDCGLVLTAVDTGVKSGLEVTLQRRRPDNVYQRWQLSPSGFIVLKYQSGSALTLQLPKVSASQPVDTEAAVLTVQPQVPNQFGRAHQLFAVDEASSTVRCFASNPLDIAVTVAIHCGCCTSSVVLPKDYAIDQPGYTVYLPVEHRLQNSRRDEARMKCCEVCAGCAKSLRGRYKLQRIGAAARGADFACAFAQAGALGLKETGAYRLLGGKLDLTEGEDVATLRRWESELEERRQNLSLKAINERLSEARTPRPIRVLAYRNGEGRQRPPVLATGSSIAGLMDQCTLKLNTEEPVLRLFLEDGTEVLEIAELRRWRSANAKLVRRRQREVARQRGAAPKTEASNDEDDSQSDDENQTQQAKEDDLEPRLTSKYFIIGSKFAAPSAYNLGISLYSMSFLDEILPESEQTDEARQLAVRYSIFGQTLCTDPFSNEETFEGEKREILVKSELQILRRYFGEKFRLLKLDLIELTPEEESVLATCYVPLDSLIREEHEEFINSTKMAADYAWYRKSARKPKGERTHASMHVEVSITVSIDVDVDDDDDDEEEDGKNKDKEQPGSKKDEASVEDEDAIVEVWASIGEDFVHPKKAPPRRSGDDAAAAAAAVASATVGDVNPEPRLARLRVYPNGENPTSSAVTIWAESVPQALENATARLGLRRPGRILYDSEGRELHDPLTDLSSSELLCCVSSGEPFQPPPSSKRPTSHHSAQPPPPPPTFDTKRVLVSARRGDTGAVTVWGDSLEALLKAATQRLRLRSPAVSFYRADDGSRVESFAEISRDERLLISAPSSAAATVAGAAAKGNSPAPGAASVTNTTRTTLGSVW</sequence>
<feature type="compositionally biased region" description="Polar residues" evidence="1">
    <location>
        <begin position="46"/>
        <end position="56"/>
    </location>
</feature>
<evidence type="ECO:0000313" key="5">
    <source>
        <dbReference type="EMBL" id="PAA48633.1"/>
    </source>
</evidence>
<dbReference type="GO" id="GO:1902412">
    <property type="term" value="P:regulation of mitotic cytokinesis"/>
    <property type="evidence" value="ECO:0007669"/>
    <property type="project" value="InterPro"/>
</dbReference>
<feature type="compositionally biased region" description="Acidic residues" evidence="1">
    <location>
        <begin position="1711"/>
        <end position="1723"/>
    </location>
</feature>
<reference evidence="5 6" key="1">
    <citation type="submission" date="2017-06" db="EMBL/GenBank/DDBJ databases">
        <title>A platform for efficient transgenesis in Macrostomum lignano, a flatworm model organism for stem cell research.</title>
        <authorList>
            <person name="Berezikov E."/>
        </authorList>
    </citation>
    <scope>NUCLEOTIDE SEQUENCE [LARGE SCALE GENOMIC DNA]</scope>
    <source>
        <strain evidence="5">DV1</strain>
        <tissue evidence="5">Whole organism</tissue>
    </source>
</reference>
<feature type="domain" description="DCDC1 second doublecortin-like" evidence="3">
    <location>
        <begin position="266"/>
        <end position="359"/>
    </location>
</feature>
<protein>
    <submittedName>
        <fullName evidence="5">Uncharacterized protein</fullName>
    </submittedName>
</protein>
<dbReference type="GO" id="GO:0035556">
    <property type="term" value="P:intracellular signal transduction"/>
    <property type="evidence" value="ECO:0007669"/>
    <property type="project" value="InterPro"/>
</dbReference>
<feature type="region of interest" description="Disordered" evidence="1">
    <location>
        <begin position="46"/>
        <end position="142"/>
    </location>
</feature>
<dbReference type="Pfam" id="PF25510">
    <property type="entry name" value="Ubiquitin_DCDC1"/>
    <property type="match status" value="1"/>
</dbReference>
<proteinExistence type="predicted"/>
<evidence type="ECO:0000259" key="4">
    <source>
        <dbReference type="Pfam" id="PF25510"/>
    </source>
</evidence>
<feature type="region of interest" description="Disordered" evidence="1">
    <location>
        <begin position="1862"/>
        <end position="1894"/>
    </location>
</feature>
<dbReference type="Pfam" id="PF12416">
    <property type="entry name" value="DUF3668"/>
    <property type="match status" value="1"/>
</dbReference>
<name>A0A267DH72_9PLAT</name>
<dbReference type="EMBL" id="NIVC01004096">
    <property type="protein sequence ID" value="PAA48633.1"/>
    <property type="molecule type" value="Genomic_DNA"/>
</dbReference>
<feature type="region of interest" description="Disordered" evidence="1">
    <location>
        <begin position="1501"/>
        <end position="1538"/>
    </location>
</feature>
<feature type="region of interest" description="Disordered" evidence="1">
    <location>
        <begin position="1974"/>
        <end position="1998"/>
    </location>
</feature>
<dbReference type="PANTHER" id="PTHR46302">
    <property type="entry name" value="DOUBLECORTIN DOMAIN-CONTAINING PROTEIN 1"/>
    <property type="match status" value="1"/>
</dbReference>
<dbReference type="InterPro" id="IPR036572">
    <property type="entry name" value="Doublecortin_dom_sf"/>
</dbReference>
<dbReference type="InterPro" id="IPR022136">
    <property type="entry name" value="DUF3668"/>
</dbReference>
<evidence type="ECO:0000259" key="3">
    <source>
        <dbReference type="Pfam" id="PF24478"/>
    </source>
</evidence>
<feature type="compositionally biased region" description="Polar residues" evidence="1">
    <location>
        <begin position="1985"/>
        <end position="1998"/>
    </location>
</feature>
<dbReference type="InterPro" id="IPR043188">
    <property type="entry name" value="DCDC1"/>
</dbReference>
<dbReference type="InterPro" id="IPR056415">
    <property type="entry name" value="DCX2_DCDC1"/>
</dbReference>
<dbReference type="SUPFAM" id="SSF89837">
    <property type="entry name" value="Doublecortin (DC)"/>
    <property type="match status" value="4"/>
</dbReference>
<feature type="compositionally biased region" description="Acidic residues" evidence="1">
    <location>
        <begin position="1517"/>
        <end position="1529"/>
    </location>
</feature>
<feature type="region of interest" description="Disordered" evidence="1">
    <location>
        <begin position="1708"/>
        <end position="1742"/>
    </location>
</feature>
<dbReference type="InterPro" id="IPR057424">
    <property type="entry name" value="Ubiquitin_DCDC1"/>
</dbReference>
<dbReference type="OrthoDB" id="9999986at2759"/>
<keyword evidence="6" id="KW-1185">Reference proteome</keyword>
<gene>
    <name evidence="5" type="ORF">BOX15_Mlig027318g2</name>
</gene>
<feature type="compositionally biased region" description="Basic and acidic residues" evidence="1">
    <location>
        <begin position="1724"/>
        <end position="1739"/>
    </location>
</feature>
<dbReference type="PANTHER" id="PTHR46302:SF3">
    <property type="entry name" value="DOUBLECORTIN DOMAIN-CONTAINING PROTEIN 1"/>
    <property type="match status" value="1"/>
</dbReference>
<organism evidence="5 6">
    <name type="scientific">Macrostomum lignano</name>
    <dbReference type="NCBI Taxonomy" id="282301"/>
    <lineage>
        <taxon>Eukaryota</taxon>
        <taxon>Metazoa</taxon>
        <taxon>Spiralia</taxon>
        <taxon>Lophotrochozoa</taxon>
        <taxon>Platyhelminthes</taxon>
        <taxon>Rhabditophora</taxon>
        <taxon>Macrostomorpha</taxon>
        <taxon>Macrostomida</taxon>
        <taxon>Macrostomidae</taxon>
        <taxon>Macrostomum</taxon>
    </lineage>
</organism>
<feature type="domain" description="DUF3668" evidence="2">
    <location>
        <begin position="1546"/>
        <end position="1709"/>
    </location>
</feature>
<evidence type="ECO:0000259" key="2">
    <source>
        <dbReference type="Pfam" id="PF12416"/>
    </source>
</evidence>
<dbReference type="GO" id="GO:0008017">
    <property type="term" value="F:microtubule binding"/>
    <property type="evidence" value="ECO:0007669"/>
    <property type="project" value="InterPro"/>
</dbReference>
<dbReference type="Pfam" id="PF24478">
    <property type="entry name" value="DCX2_DCDC1"/>
    <property type="match status" value="1"/>
</dbReference>
<feature type="domain" description="Doublecortin" evidence="4">
    <location>
        <begin position="476"/>
        <end position="572"/>
    </location>
</feature>
<dbReference type="Proteomes" id="UP000215902">
    <property type="component" value="Unassembled WGS sequence"/>
</dbReference>
<dbReference type="STRING" id="282301.A0A267DH72"/>
<accession>A0A267DH72</accession>
<dbReference type="GO" id="GO:0030496">
    <property type="term" value="C:midbody"/>
    <property type="evidence" value="ECO:0007669"/>
    <property type="project" value="TreeGrafter"/>
</dbReference>
<comment type="caution">
    <text evidence="5">The sequence shown here is derived from an EMBL/GenBank/DDBJ whole genome shotgun (WGS) entry which is preliminary data.</text>
</comment>